<evidence type="ECO:0000256" key="1">
    <source>
        <dbReference type="ARBA" id="ARBA00006654"/>
    </source>
</evidence>
<dbReference type="InterPro" id="IPR036907">
    <property type="entry name" value="5'-Nucleotdase_C_sf"/>
</dbReference>
<dbReference type="Pfam" id="PF13499">
    <property type="entry name" value="EF-hand_7"/>
    <property type="match status" value="1"/>
</dbReference>
<dbReference type="InterPro" id="IPR006179">
    <property type="entry name" value="5_nucleotidase/apyrase"/>
</dbReference>
<dbReference type="Gene3D" id="1.10.238.10">
    <property type="entry name" value="EF-hand"/>
    <property type="match status" value="1"/>
</dbReference>
<accession>A0A7S2I4P8</accession>
<protein>
    <recommendedName>
        <fullName evidence="3">EF-hand domain-containing protein</fullName>
    </recommendedName>
</protein>
<dbReference type="GO" id="GO:0016787">
    <property type="term" value="F:hydrolase activity"/>
    <property type="evidence" value="ECO:0007669"/>
    <property type="project" value="InterPro"/>
</dbReference>
<proteinExistence type="inferred from homology"/>
<dbReference type="InterPro" id="IPR002048">
    <property type="entry name" value="EF_hand_dom"/>
</dbReference>
<dbReference type="SUPFAM" id="SSF47473">
    <property type="entry name" value="EF-hand"/>
    <property type="match status" value="1"/>
</dbReference>
<keyword evidence="2" id="KW-0106">Calcium</keyword>
<gene>
    <name evidence="4" type="ORF">BRAN1462_LOCUS6219</name>
</gene>
<dbReference type="PROSITE" id="PS50222">
    <property type="entry name" value="EF_HAND_2"/>
    <property type="match status" value="2"/>
</dbReference>
<dbReference type="InterPro" id="IPR008334">
    <property type="entry name" value="5'-Nucleotdase_C"/>
</dbReference>
<dbReference type="AlphaFoldDB" id="A0A7S2I4P8"/>
<dbReference type="SUPFAM" id="SSF56300">
    <property type="entry name" value="Metallo-dependent phosphatases"/>
    <property type="match status" value="1"/>
</dbReference>
<dbReference type="GO" id="GO:0009166">
    <property type="term" value="P:nucleotide catabolic process"/>
    <property type="evidence" value="ECO:0007669"/>
    <property type="project" value="InterPro"/>
</dbReference>
<sequence>MGAAHTGNVCLSGTGGNVPDASQAAYISSSGLGGESESLCQSCPPCGTENLEVQSADRTFSRIQNILARSAVAWAPPVLCRMRIIAVSDVYLLDNLPSFKSLVAAESEGFPAGNVVTALPGDFLAPSLLSSLDAGYSMVKVLNLVPIDYVCFGNHDGNDIPYNKLAHRVTEFRGSWLNSNMPDFEPSLPAHGVRSLTSEDGTPDVRSVGFLGFCIGGDRFQAMYRDDAFGGAHKTMIPVLDAYHGALDSLRREHPEVCEVIPLTHQDLAEDLLMAESGCFPAILGGHDHDMTLDTHRTNGCKVVKPGMDATHAAIIDFEWTSLHFEAKPCIKVEFKPVAHYAMSPELMDVVDRCMRPVREFESATLYEVPYGVKLSSVNARLQEVTMATMIASCVRDCLGCDAAVINSGTVRGNKDYATSVSYGDLKLECPFQSAMVCVRMPVAVLREAILVSRRPWIEALEGKPAKQCASALQVDDLICTENHVLTRIQGMVPEEDELYSVACDTYVLKGNKVFKEYCAQHPERIPPADCGRPLLPILVEYFCDALWRQLIDQASCQVMSQTTMKAFRDSLGSNQTRGTESLQLDEGCHRIFVLLDCDGDGTISSSELQRRVSSLLGEQLSSTVVIEQLFQMVDVDGDGQLTEKELQTAIRKVAVRD</sequence>
<dbReference type="InterPro" id="IPR011992">
    <property type="entry name" value="EF-hand-dom_pair"/>
</dbReference>
<evidence type="ECO:0000313" key="4">
    <source>
        <dbReference type="EMBL" id="CAD9508341.1"/>
    </source>
</evidence>
<reference evidence="4" key="1">
    <citation type="submission" date="2021-01" db="EMBL/GenBank/DDBJ databases">
        <authorList>
            <person name="Corre E."/>
            <person name="Pelletier E."/>
            <person name="Niang G."/>
            <person name="Scheremetjew M."/>
            <person name="Finn R."/>
            <person name="Kale V."/>
            <person name="Holt S."/>
            <person name="Cochrane G."/>
            <person name="Meng A."/>
            <person name="Brown T."/>
            <person name="Cohen L."/>
        </authorList>
    </citation>
    <scope>NUCLEOTIDE SEQUENCE</scope>
    <source>
        <strain evidence="4">RCC3387</strain>
    </source>
</reference>
<dbReference type="PROSITE" id="PS00018">
    <property type="entry name" value="EF_HAND_1"/>
    <property type="match status" value="2"/>
</dbReference>
<dbReference type="Gene3D" id="3.90.780.10">
    <property type="entry name" value="5'-Nucleotidase, C-terminal domain"/>
    <property type="match status" value="1"/>
</dbReference>
<comment type="similarity">
    <text evidence="1">Belongs to the 5'-nucleotidase family.</text>
</comment>
<dbReference type="PANTHER" id="PTHR11575">
    <property type="entry name" value="5'-NUCLEOTIDASE-RELATED"/>
    <property type="match status" value="1"/>
</dbReference>
<dbReference type="PANTHER" id="PTHR11575:SF48">
    <property type="entry name" value="5'-NUCLEOTIDASE"/>
    <property type="match status" value="1"/>
</dbReference>
<dbReference type="SMART" id="SM00054">
    <property type="entry name" value="EFh"/>
    <property type="match status" value="2"/>
</dbReference>
<name>A0A7S2I4P8_9DINO</name>
<dbReference type="InterPro" id="IPR029052">
    <property type="entry name" value="Metallo-depent_PP-like"/>
</dbReference>
<feature type="domain" description="EF-hand" evidence="3">
    <location>
        <begin position="622"/>
        <end position="657"/>
    </location>
</feature>
<dbReference type="SUPFAM" id="SSF55816">
    <property type="entry name" value="5'-nucleotidase (syn. UDP-sugar hydrolase), C-terminal domain"/>
    <property type="match status" value="1"/>
</dbReference>
<dbReference type="InterPro" id="IPR018247">
    <property type="entry name" value="EF_Hand_1_Ca_BS"/>
</dbReference>
<dbReference type="GO" id="GO:0005509">
    <property type="term" value="F:calcium ion binding"/>
    <property type="evidence" value="ECO:0007669"/>
    <property type="project" value="InterPro"/>
</dbReference>
<dbReference type="Gene3D" id="3.60.21.10">
    <property type="match status" value="1"/>
</dbReference>
<feature type="domain" description="EF-hand" evidence="3">
    <location>
        <begin position="584"/>
        <end position="619"/>
    </location>
</feature>
<evidence type="ECO:0000259" key="3">
    <source>
        <dbReference type="PROSITE" id="PS50222"/>
    </source>
</evidence>
<dbReference type="Pfam" id="PF02872">
    <property type="entry name" value="5_nucleotid_C"/>
    <property type="match status" value="1"/>
</dbReference>
<dbReference type="CDD" id="cd00051">
    <property type="entry name" value="EFh"/>
    <property type="match status" value="1"/>
</dbReference>
<dbReference type="EMBL" id="HBGW01009696">
    <property type="protein sequence ID" value="CAD9508341.1"/>
    <property type="molecule type" value="Transcribed_RNA"/>
</dbReference>
<evidence type="ECO:0000256" key="2">
    <source>
        <dbReference type="ARBA" id="ARBA00022837"/>
    </source>
</evidence>
<organism evidence="4">
    <name type="scientific">Zooxanthella nutricula</name>
    <dbReference type="NCBI Taxonomy" id="1333877"/>
    <lineage>
        <taxon>Eukaryota</taxon>
        <taxon>Sar</taxon>
        <taxon>Alveolata</taxon>
        <taxon>Dinophyceae</taxon>
        <taxon>Peridiniales</taxon>
        <taxon>Peridiniales incertae sedis</taxon>
        <taxon>Zooxanthella</taxon>
    </lineage>
</organism>